<dbReference type="AlphaFoldDB" id="A0A9P4Q6S9"/>
<evidence type="ECO:0000313" key="2">
    <source>
        <dbReference type="EMBL" id="KAF2719062.1"/>
    </source>
</evidence>
<name>A0A9P4Q6S9_9PEZI</name>
<feature type="region of interest" description="Disordered" evidence="1">
    <location>
        <begin position="1"/>
        <end position="41"/>
    </location>
</feature>
<dbReference type="EMBL" id="MU003816">
    <property type="protein sequence ID" value="KAF2719062.1"/>
    <property type="molecule type" value="Genomic_DNA"/>
</dbReference>
<evidence type="ECO:0000256" key="1">
    <source>
        <dbReference type="SAM" id="MobiDB-lite"/>
    </source>
</evidence>
<feature type="region of interest" description="Disordered" evidence="1">
    <location>
        <begin position="397"/>
        <end position="443"/>
    </location>
</feature>
<organism evidence="2 3">
    <name type="scientific">Polychaeton citri CBS 116435</name>
    <dbReference type="NCBI Taxonomy" id="1314669"/>
    <lineage>
        <taxon>Eukaryota</taxon>
        <taxon>Fungi</taxon>
        <taxon>Dikarya</taxon>
        <taxon>Ascomycota</taxon>
        <taxon>Pezizomycotina</taxon>
        <taxon>Dothideomycetes</taxon>
        <taxon>Dothideomycetidae</taxon>
        <taxon>Capnodiales</taxon>
        <taxon>Capnodiaceae</taxon>
        <taxon>Polychaeton</taxon>
    </lineage>
</organism>
<proteinExistence type="predicted"/>
<reference evidence="2" key="1">
    <citation type="journal article" date="2020" name="Stud. Mycol.">
        <title>101 Dothideomycetes genomes: a test case for predicting lifestyles and emergence of pathogens.</title>
        <authorList>
            <person name="Haridas S."/>
            <person name="Albert R."/>
            <person name="Binder M."/>
            <person name="Bloem J."/>
            <person name="Labutti K."/>
            <person name="Salamov A."/>
            <person name="Andreopoulos B."/>
            <person name="Baker S."/>
            <person name="Barry K."/>
            <person name="Bills G."/>
            <person name="Bluhm B."/>
            <person name="Cannon C."/>
            <person name="Castanera R."/>
            <person name="Culley D."/>
            <person name="Daum C."/>
            <person name="Ezra D."/>
            <person name="Gonzalez J."/>
            <person name="Henrissat B."/>
            <person name="Kuo A."/>
            <person name="Liang C."/>
            <person name="Lipzen A."/>
            <person name="Lutzoni F."/>
            <person name="Magnuson J."/>
            <person name="Mondo S."/>
            <person name="Nolan M."/>
            <person name="Ohm R."/>
            <person name="Pangilinan J."/>
            <person name="Park H.-J."/>
            <person name="Ramirez L."/>
            <person name="Alfaro M."/>
            <person name="Sun H."/>
            <person name="Tritt A."/>
            <person name="Yoshinaga Y."/>
            <person name="Zwiers L.-H."/>
            <person name="Turgeon B."/>
            <person name="Goodwin S."/>
            <person name="Spatafora J."/>
            <person name="Crous P."/>
            <person name="Grigoriev I."/>
        </authorList>
    </citation>
    <scope>NUCLEOTIDE SEQUENCE</scope>
    <source>
        <strain evidence="2">CBS 116435</strain>
    </source>
</reference>
<feature type="region of interest" description="Disordered" evidence="1">
    <location>
        <begin position="263"/>
        <end position="282"/>
    </location>
</feature>
<gene>
    <name evidence="2" type="ORF">K431DRAFT_296362</name>
</gene>
<feature type="region of interest" description="Disordered" evidence="1">
    <location>
        <begin position="152"/>
        <end position="181"/>
    </location>
</feature>
<accession>A0A9P4Q6S9</accession>
<feature type="compositionally biased region" description="Polar residues" evidence="1">
    <location>
        <begin position="152"/>
        <end position="170"/>
    </location>
</feature>
<evidence type="ECO:0000313" key="3">
    <source>
        <dbReference type="Proteomes" id="UP000799441"/>
    </source>
</evidence>
<comment type="caution">
    <text evidence="2">The sequence shown here is derived from an EMBL/GenBank/DDBJ whole genome shotgun (WGS) entry which is preliminary data.</text>
</comment>
<keyword evidence="3" id="KW-1185">Reference proteome</keyword>
<protein>
    <submittedName>
        <fullName evidence="2">Uncharacterized protein</fullName>
    </submittedName>
</protein>
<dbReference type="Proteomes" id="UP000799441">
    <property type="component" value="Unassembled WGS sequence"/>
</dbReference>
<feature type="compositionally biased region" description="Polar residues" evidence="1">
    <location>
        <begin position="263"/>
        <end position="277"/>
    </location>
</feature>
<sequence length="581" mass="64315">MDMDTELLPTSNTHEAGLLDEHPASPLQDRCPSFGDEPVQQHPQIRGSLSVASCGCESSATAQLQLQAEMFDTNQIDWSDLEKIDMDWLQVNIEELETDLDFPIEERHTQNTSVDPSEPLQSLSEIFTPMEIASTVYLSTPNEINQETLTEARQGNSDGDTTIRKVSSRASKFDAQKPPVDALPGVIQDSYSIPRLDQYINTYHPNDTELSVEETLFSALTEYLNEETGAKARSGCKAHATGGGVDDTKDSEVFQTSDLQTPAATLSPDIGTSTSVSEPLRTPHATPQELEDAFWECHITLVNMTMGRQISGTMHRLAQVCPETAEVIAFLHRSDWTKTKGLEYSNDRSIVFRYRKTHPSSHQEQAENITLGNQPWTGIPAFSRASFVASRRDVTRRGFTPGDIQSGTQDRGVAMPYPSSGINRKRSHDDVDDLDPSKKTCSTSVVSGATQVPLFATKPQDPSSEISNPARAALTTGLLTISSHSSPHIIPQHQSKGKILPPSQVLPSILDHIQSLTHFQKFEQDHPLAYEPRGARFRCELLNHVGILSGNNDGRLCTKCWRRLRRNAMNNDREARAAMAR</sequence>